<keyword evidence="3" id="KW-1185">Reference proteome</keyword>
<comment type="caution">
    <text evidence="2">The sequence shown here is derived from an EMBL/GenBank/DDBJ whole genome shotgun (WGS) entry which is preliminary data.</text>
</comment>
<feature type="non-terminal residue" evidence="2">
    <location>
        <position position="139"/>
    </location>
</feature>
<feature type="compositionally biased region" description="Low complexity" evidence="1">
    <location>
        <begin position="67"/>
        <end position="82"/>
    </location>
</feature>
<dbReference type="EMBL" id="CAJHUC010001216">
    <property type="protein sequence ID" value="CAD7700297.1"/>
    <property type="molecule type" value="Genomic_DNA"/>
</dbReference>
<gene>
    <name evidence="2" type="ORF">OSTQU699_LOCUS5654</name>
</gene>
<sequence length="139" mass="14437">PPRYPTDIAVKEASPTTDVSNKRLDRGSNSTIVDSPTATPVGWNAGKDLAIEGLSAPSSVPTPDLPTSAMAEESSSWASTSSRRLEEGISSPAGESDVAHLLCWNALSGEQLVEAAKKGDLAAVEMMLDKGVGVDTKNN</sequence>
<name>A0A8S1IYL5_9CHLO</name>
<evidence type="ECO:0000313" key="3">
    <source>
        <dbReference type="Proteomes" id="UP000708148"/>
    </source>
</evidence>
<accession>A0A8S1IYL5</accession>
<evidence type="ECO:0000313" key="2">
    <source>
        <dbReference type="EMBL" id="CAD7700297.1"/>
    </source>
</evidence>
<protein>
    <submittedName>
        <fullName evidence="2">Uncharacterized protein</fullName>
    </submittedName>
</protein>
<feature type="non-terminal residue" evidence="2">
    <location>
        <position position="1"/>
    </location>
</feature>
<feature type="region of interest" description="Disordered" evidence="1">
    <location>
        <begin position="54"/>
        <end position="92"/>
    </location>
</feature>
<organism evidence="2 3">
    <name type="scientific">Ostreobium quekettii</name>
    <dbReference type="NCBI Taxonomy" id="121088"/>
    <lineage>
        <taxon>Eukaryota</taxon>
        <taxon>Viridiplantae</taxon>
        <taxon>Chlorophyta</taxon>
        <taxon>core chlorophytes</taxon>
        <taxon>Ulvophyceae</taxon>
        <taxon>TCBD clade</taxon>
        <taxon>Bryopsidales</taxon>
        <taxon>Ostreobineae</taxon>
        <taxon>Ostreobiaceae</taxon>
        <taxon>Ostreobium</taxon>
    </lineage>
</organism>
<dbReference type="AlphaFoldDB" id="A0A8S1IYL5"/>
<evidence type="ECO:0000256" key="1">
    <source>
        <dbReference type="SAM" id="MobiDB-lite"/>
    </source>
</evidence>
<feature type="compositionally biased region" description="Polar residues" evidence="1">
    <location>
        <begin position="27"/>
        <end position="38"/>
    </location>
</feature>
<reference evidence="2" key="1">
    <citation type="submission" date="2020-12" db="EMBL/GenBank/DDBJ databases">
        <authorList>
            <person name="Iha C."/>
        </authorList>
    </citation>
    <scope>NUCLEOTIDE SEQUENCE</scope>
</reference>
<feature type="region of interest" description="Disordered" evidence="1">
    <location>
        <begin position="1"/>
        <end position="40"/>
    </location>
</feature>
<dbReference type="Proteomes" id="UP000708148">
    <property type="component" value="Unassembled WGS sequence"/>
</dbReference>
<proteinExistence type="predicted"/>